<evidence type="ECO:0008006" key="3">
    <source>
        <dbReference type="Google" id="ProtNLM"/>
    </source>
</evidence>
<organism evidence="1 2">
    <name type="scientific">Ooceraea biroi</name>
    <name type="common">Clonal raider ant</name>
    <name type="synonym">Cerapachys biroi</name>
    <dbReference type="NCBI Taxonomy" id="2015173"/>
    <lineage>
        <taxon>Eukaryota</taxon>
        <taxon>Metazoa</taxon>
        <taxon>Ecdysozoa</taxon>
        <taxon>Arthropoda</taxon>
        <taxon>Hexapoda</taxon>
        <taxon>Insecta</taxon>
        <taxon>Pterygota</taxon>
        <taxon>Neoptera</taxon>
        <taxon>Endopterygota</taxon>
        <taxon>Hymenoptera</taxon>
        <taxon>Apocrita</taxon>
        <taxon>Aculeata</taxon>
        <taxon>Formicoidea</taxon>
        <taxon>Formicidae</taxon>
        <taxon>Dorylinae</taxon>
        <taxon>Ooceraea</taxon>
    </lineage>
</organism>
<gene>
    <name evidence="1" type="ORF">X777_07420</name>
</gene>
<dbReference type="EMBL" id="KK107294">
    <property type="protein sequence ID" value="EZA53123.1"/>
    <property type="molecule type" value="Genomic_DNA"/>
</dbReference>
<evidence type="ECO:0000313" key="1">
    <source>
        <dbReference type="EMBL" id="EZA53123.1"/>
    </source>
</evidence>
<sequence length="281" mass="32235">GKKRKRTQNTSKEQYELYLSFLENDYAFRSGTINPTLSDNYIPQKRFTDWKYATRIKYRKKCQHRSQTGSGPQSDITLSELEERALSAWGKIVVTGNNDVTQYEGLEVTSNINTDGTNMDNTICDNIENITTDNTAANINIQYIEDDNLTYNVKDSIILTDENAENLFNESVSQNNPTINIETVSKEITTKTPKSGTTMTSKKRYSVPRVKPLSVLTEKLLESNVESSKTMSEFNNIFKQFTENYINILKKNLEYKKNKLDFTIAKFKLLNPGFESIDKNM</sequence>
<protein>
    <recommendedName>
        <fullName evidence="3">Regulatory protein zeste</fullName>
    </recommendedName>
</protein>
<dbReference type="Proteomes" id="UP000053097">
    <property type="component" value="Unassembled WGS sequence"/>
</dbReference>
<evidence type="ECO:0000313" key="2">
    <source>
        <dbReference type="Proteomes" id="UP000053097"/>
    </source>
</evidence>
<keyword evidence="2" id="KW-1185">Reference proteome</keyword>
<dbReference type="AlphaFoldDB" id="A0A026WB15"/>
<accession>A0A026WB15</accession>
<reference evidence="1 2" key="1">
    <citation type="journal article" date="2014" name="Curr. Biol.">
        <title>The genome of the clonal raider ant Cerapachys biroi.</title>
        <authorList>
            <person name="Oxley P.R."/>
            <person name="Ji L."/>
            <person name="Fetter-Pruneda I."/>
            <person name="McKenzie S.K."/>
            <person name="Li C."/>
            <person name="Hu H."/>
            <person name="Zhang G."/>
            <person name="Kronauer D.J."/>
        </authorList>
    </citation>
    <scope>NUCLEOTIDE SEQUENCE [LARGE SCALE GENOMIC DNA]</scope>
</reference>
<name>A0A026WB15_OOCBI</name>
<feature type="non-terminal residue" evidence="1">
    <location>
        <position position="1"/>
    </location>
</feature>
<proteinExistence type="predicted"/>